<proteinExistence type="predicted"/>
<dbReference type="GO" id="GO:0015074">
    <property type="term" value="P:DNA integration"/>
    <property type="evidence" value="ECO:0007669"/>
    <property type="project" value="InterPro"/>
</dbReference>
<reference evidence="2 3" key="1">
    <citation type="journal article" date="2022" name="Nat. Plants">
        <title>Genomes of leafy and leafless Platanthera orchids illuminate the evolution of mycoheterotrophy.</title>
        <authorList>
            <person name="Li M.H."/>
            <person name="Liu K.W."/>
            <person name="Li Z."/>
            <person name="Lu H.C."/>
            <person name="Ye Q.L."/>
            <person name="Zhang D."/>
            <person name="Wang J.Y."/>
            <person name="Li Y.F."/>
            <person name="Zhong Z.M."/>
            <person name="Liu X."/>
            <person name="Yu X."/>
            <person name="Liu D.K."/>
            <person name="Tu X.D."/>
            <person name="Liu B."/>
            <person name="Hao Y."/>
            <person name="Liao X.Y."/>
            <person name="Jiang Y.T."/>
            <person name="Sun W.H."/>
            <person name="Chen J."/>
            <person name="Chen Y.Q."/>
            <person name="Ai Y."/>
            <person name="Zhai J.W."/>
            <person name="Wu S.S."/>
            <person name="Zhou Z."/>
            <person name="Hsiao Y.Y."/>
            <person name="Wu W.L."/>
            <person name="Chen Y.Y."/>
            <person name="Lin Y.F."/>
            <person name="Hsu J.L."/>
            <person name="Li C.Y."/>
            <person name="Wang Z.W."/>
            <person name="Zhao X."/>
            <person name="Zhong W.Y."/>
            <person name="Ma X.K."/>
            <person name="Ma L."/>
            <person name="Huang J."/>
            <person name="Chen G.Z."/>
            <person name="Huang M.Z."/>
            <person name="Huang L."/>
            <person name="Peng D.H."/>
            <person name="Luo Y.B."/>
            <person name="Zou S.Q."/>
            <person name="Chen S.P."/>
            <person name="Lan S."/>
            <person name="Tsai W.C."/>
            <person name="Van de Peer Y."/>
            <person name="Liu Z.J."/>
        </authorList>
    </citation>
    <scope>NUCLEOTIDE SEQUENCE [LARGE SCALE GENOMIC DNA]</scope>
    <source>
        <strain evidence="2">Lor287</strain>
    </source>
</reference>
<feature type="domain" description="Integrase catalytic" evidence="1">
    <location>
        <begin position="1"/>
        <end position="151"/>
    </location>
</feature>
<dbReference type="GO" id="GO:0003676">
    <property type="term" value="F:nucleic acid binding"/>
    <property type="evidence" value="ECO:0007669"/>
    <property type="project" value="InterPro"/>
</dbReference>
<name>A0AAP0BUG5_9ASPA</name>
<evidence type="ECO:0000313" key="3">
    <source>
        <dbReference type="Proteomes" id="UP001418222"/>
    </source>
</evidence>
<dbReference type="PANTHER" id="PTHR45835:SF99">
    <property type="entry name" value="CHROMO DOMAIN-CONTAINING PROTEIN-RELATED"/>
    <property type="match status" value="1"/>
</dbReference>
<protein>
    <recommendedName>
        <fullName evidence="1">Integrase catalytic domain-containing protein</fullName>
    </recommendedName>
</protein>
<dbReference type="Gene3D" id="3.30.420.10">
    <property type="entry name" value="Ribonuclease H-like superfamily/Ribonuclease H"/>
    <property type="match status" value="1"/>
</dbReference>
<sequence length="226" mass="26536">MDFVHRLPRSQQGNDAIWVIVDRLTKVAHFIPNRKEDGVEKLVELYVRNIVRLYGIPKSIVSDRDGRFTSKDWRLVQKSLGTKLKFSTAFHPQTDGQTERTNRTLEDMLRMCTLDFGKKWEDHLFMVEFAYNNSYQASIKMAPYEALYGRRCRTPMSWTEAGDTKLLGKEVVADASELVRTIQERMKVAQDRQSKYFNARHRHVEFVVGDWVYLKIKPFKGVSRIR</sequence>
<gene>
    <name evidence="2" type="ORF">KSP39_PZI004815</name>
</gene>
<dbReference type="Proteomes" id="UP001418222">
    <property type="component" value="Unassembled WGS sequence"/>
</dbReference>
<organism evidence="2 3">
    <name type="scientific">Platanthera zijinensis</name>
    <dbReference type="NCBI Taxonomy" id="2320716"/>
    <lineage>
        <taxon>Eukaryota</taxon>
        <taxon>Viridiplantae</taxon>
        <taxon>Streptophyta</taxon>
        <taxon>Embryophyta</taxon>
        <taxon>Tracheophyta</taxon>
        <taxon>Spermatophyta</taxon>
        <taxon>Magnoliopsida</taxon>
        <taxon>Liliopsida</taxon>
        <taxon>Asparagales</taxon>
        <taxon>Orchidaceae</taxon>
        <taxon>Orchidoideae</taxon>
        <taxon>Orchideae</taxon>
        <taxon>Orchidinae</taxon>
        <taxon>Platanthera</taxon>
    </lineage>
</organism>
<dbReference type="PROSITE" id="PS50994">
    <property type="entry name" value="INTEGRASE"/>
    <property type="match status" value="1"/>
</dbReference>
<dbReference type="InterPro" id="IPR036397">
    <property type="entry name" value="RNaseH_sf"/>
</dbReference>
<dbReference type="InterPro" id="IPR001584">
    <property type="entry name" value="Integrase_cat-core"/>
</dbReference>
<dbReference type="EMBL" id="JBBWWQ010000003">
    <property type="protein sequence ID" value="KAK8951172.1"/>
    <property type="molecule type" value="Genomic_DNA"/>
</dbReference>
<dbReference type="FunFam" id="3.30.420.10:FF:000032">
    <property type="entry name" value="Retrovirus-related Pol polyprotein from transposon 297-like Protein"/>
    <property type="match status" value="1"/>
</dbReference>
<dbReference type="AlphaFoldDB" id="A0AAP0BUG5"/>
<dbReference type="SUPFAM" id="SSF53098">
    <property type="entry name" value="Ribonuclease H-like"/>
    <property type="match status" value="1"/>
</dbReference>
<accession>A0AAP0BUG5</accession>
<keyword evidence="3" id="KW-1185">Reference proteome</keyword>
<dbReference type="InterPro" id="IPR012337">
    <property type="entry name" value="RNaseH-like_sf"/>
</dbReference>
<comment type="caution">
    <text evidence="2">The sequence shown here is derived from an EMBL/GenBank/DDBJ whole genome shotgun (WGS) entry which is preliminary data.</text>
</comment>
<evidence type="ECO:0000313" key="2">
    <source>
        <dbReference type="EMBL" id="KAK8951172.1"/>
    </source>
</evidence>
<evidence type="ECO:0000259" key="1">
    <source>
        <dbReference type="PROSITE" id="PS50994"/>
    </source>
</evidence>
<dbReference type="PANTHER" id="PTHR45835">
    <property type="entry name" value="YALI0A06105P"/>
    <property type="match status" value="1"/>
</dbReference>